<evidence type="ECO:0008006" key="3">
    <source>
        <dbReference type="Google" id="ProtNLM"/>
    </source>
</evidence>
<dbReference type="Proteomes" id="UP000019365">
    <property type="component" value="Unassembled WGS sequence"/>
</dbReference>
<evidence type="ECO:0000313" key="2">
    <source>
        <dbReference type="Proteomes" id="UP000019365"/>
    </source>
</evidence>
<proteinExistence type="predicted"/>
<comment type="caution">
    <text evidence="1">The sequence shown here is derived from an EMBL/GenBank/DDBJ whole genome shotgun (WGS) entry which is preliminary data.</text>
</comment>
<reference evidence="1 2" key="1">
    <citation type="journal article" date="2014" name="PLoS ONE">
        <title>Rumen cellulosomics: divergent fiber-degrading strategies revealed by comparative genome-wide analysis of six ruminococcal strains.</title>
        <authorList>
            <person name="Dassa B."/>
            <person name="Borovok I."/>
            <person name="Ruimy-Israeli V."/>
            <person name="Lamed R."/>
            <person name="Flint H.J."/>
            <person name="Duncan S.H."/>
            <person name="Henrissat B."/>
            <person name="Coutinho P."/>
            <person name="Morrison M."/>
            <person name="Mosoni P."/>
            <person name="Yeoman C.J."/>
            <person name="White B.A."/>
            <person name="Bayer E.A."/>
        </authorList>
    </citation>
    <scope>NUCLEOTIDE SEQUENCE [LARGE SCALE GENOMIC DNA]</scope>
    <source>
        <strain evidence="1 2">007c</strain>
    </source>
</reference>
<protein>
    <recommendedName>
        <fullName evidence="3">Winged helix-turn-helix transcriptional regulator</fullName>
    </recommendedName>
</protein>
<dbReference type="SUPFAM" id="SSF46785">
    <property type="entry name" value="Winged helix' DNA-binding domain"/>
    <property type="match status" value="1"/>
</dbReference>
<dbReference type="AlphaFoldDB" id="W7UZK9"/>
<accession>W7UZK9</accession>
<gene>
    <name evidence="1" type="ORF">RF007C_02520</name>
</gene>
<keyword evidence="2" id="KW-1185">Reference proteome</keyword>
<name>W7UZK9_RUMFL</name>
<dbReference type="EMBL" id="ATAX01000017">
    <property type="protein sequence ID" value="EWM54170.1"/>
    <property type="molecule type" value="Genomic_DNA"/>
</dbReference>
<dbReference type="InterPro" id="IPR036390">
    <property type="entry name" value="WH_DNA-bd_sf"/>
</dbReference>
<organism evidence="1 2">
    <name type="scientific">Ruminococcus flavefaciens 007c</name>
    <dbReference type="NCBI Taxonomy" id="1341157"/>
    <lineage>
        <taxon>Bacteria</taxon>
        <taxon>Bacillati</taxon>
        <taxon>Bacillota</taxon>
        <taxon>Clostridia</taxon>
        <taxon>Eubacteriales</taxon>
        <taxon>Oscillospiraceae</taxon>
        <taxon>Ruminococcus</taxon>
    </lineage>
</organism>
<evidence type="ECO:0000313" key="1">
    <source>
        <dbReference type="EMBL" id="EWM54170.1"/>
    </source>
</evidence>
<sequence length="141" mass="16103">MRSKQHKSSEKQLLPLVNERRLWYNTFNASLLCVEPNIEEFFGNTETNEPDKTIVTLPLVEKDQSLFGKGTKKGTKKGTEIAERVELVFQLIKADPCITQMEIASKLSITLKQTKTALDNLKKNNRIKREGSARNGKWIII</sequence>